<dbReference type="Proteomes" id="UP001321486">
    <property type="component" value="Chromosome"/>
</dbReference>
<keyword evidence="2 7" id="KW-0813">Transport</keyword>
<dbReference type="CDD" id="cd06261">
    <property type="entry name" value="TM_PBP2"/>
    <property type="match status" value="1"/>
</dbReference>
<gene>
    <name evidence="10" type="ORF">GCM10025867_41280</name>
</gene>
<evidence type="ECO:0000256" key="2">
    <source>
        <dbReference type="ARBA" id="ARBA00022448"/>
    </source>
</evidence>
<organism evidence="10 11">
    <name type="scientific">Frondihabitans sucicola</name>
    <dbReference type="NCBI Taxonomy" id="1268041"/>
    <lineage>
        <taxon>Bacteria</taxon>
        <taxon>Bacillati</taxon>
        <taxon>Actinomycetota</taxon>
        <taxon>Actinomycetes</taxon>
        <taxon>Micrococcales</taxon>
        <taxon>Microbacteriaceae</taxon>
        <taxon>Frondihabitans</taxon>
    </lineage>
</organism>
<evidence type="ECO:0000256" key="1">
    <source>
        <dbReference type="ARBA" id="ARBA00004651"/>
    </source>
</evidence>
<dbReference type="EMBL" id="AP027732">
    <property type="protein sequence ID" value="BDZ51887.1"/>
    <property type="molecule type" value="Genomic_DNA"/>
</dbReference>
<dbReference type="PROSITE" id="PS50928">
    <property type="entry name" value="ABC_TM1"/>
    <property type="match status" value="1"/>
</dbReference>
<reference evidence="11" key="1">
    <citation type="journal article" date="2019" name="Int. J. Syst. Evol. Microbiol.">
        <title>The Global Catalogue of Microorganisms (GCM) 10K type strain sequencing project: providing services to taxonomists for standard genome sequencing and annotation.</title>
        <authorList>
            <consortium name="The Broad Institute Genomics Platform"/>
            <consortium name="The Broad Institute Genome Sequencing Center for Infectious Disease"/>
            <person name="Wu L."/>
            <person name="Ma J."/>
        </authorList>
    </citation>
    <scope>NUCLEOTIDE SEQUENCE [LARGE SCALE GENOMIC DNA]</scope>
    <source>
        <strain evidence="11">NBRC 108728</strain>
    </source>
</reference>
<feature type="region of interest" description="Disordered" evidence="8">
    <location>
        <begin position="1"/>
        <end position="26"/>
    </location>
</feature>
<dbReference type="Pfam" id="PF00528">
    <property type="entry name" value="BPD_transp_1"/>
    <property type="match status" value="1"/>
</dbReference>
<evidence type="ECO:0000256" key="5">
    <source>
        <dbReference type="ARBA" id="ARBA00022989"/>
    </source>
</evidence>
<keyword evidence="5 7" id="KW-1133">Transmembrane helix</keyword>
<dbReference type="RefSeq" id="WP_286344555.1">
    <property type="nucleotide sequence ID" value="NZ_AP027732.1"/>
</dbReference>
<evidence type="ECO:0000313" key="10">
    <source>
        <dbReference type="EMBL" id="BDZ51887.1"/>
    </source>
</evidence>
<dbReference type="InterPro" id="IPR051393">
    <property type="entry name" value="ABC_transporter_permease"/>
</dbReference>
<evidence type="ECO:0000313" key="11">
    <source>
        <dbReference type="Proteomes" id="UP001321486"/>
    </source>
</evidence>
<evidence type="ECO:0000256" key="3">
    <source>
        <dbReference type="ARBA" id="ARBA00022475"/>
    </source>
</evidence>
<proteinExistence type="inferred from homology"/>
<feature type="transmembrane region" description="Helical" evidence="7">
    <location>
        <begin position="134"/>
        <end position="154"/>
    </location>
</feature>
<keyword evidence="6 7" id="KW-0472">Membrane</keyword>
<feature type="domain" description="ABC transmembrane type-1" evidence="9">
    <location>
        <begin position="97"/>
        <end position="309"/>
    </location>
</feature>
<evidence type="ECO:0000259" key="9">
    <source>
        <dbReference type="PROSITE" id="PS50928"/>
    </source>
</evidence>
<keyword evidence="11" id="KW-1185">Reference proteome</keyword>
<evidence type="ECO:0000256" key="7">
    <source>
        <dbReference type="RuleBase" id="RU363032"/>
    </source>
</evidence>
<evidence type="ECO:0000256" key="8">
    <source>
        <dbReference type="SAM" id="MobiDB-lite"/>
    </source>
</evidence>
<evidence type="ECO:0000256" key="4">
    <source>
        <dbReference type="ARBA" id="ARBA00022692"/>
    </source>
</evidence>
<dbReference type="InterPro" id="IPR035906">
    <property type="entry name" value="MetI-like_sf"/>
</dbReference>
<keyword evidence="4 7" id="KW-0812">Transmembrane</keyword>
<dbReference type="Gene3D" id="1.10.3720.10">
    <property type="entry name" value="MetI-like"/>
    <property type="match status" value="1"/>
</dbReference>
<comment type="similarity">
    <text evidence="7">Belongs to the binding-protein-dependent transport system permease family.</text>
</comment>
<feature type="transmembrane region" description="Helical" evidence="7">
    <location>
        <begin position="37"/>
        <end position="60"/>
    </location>
</feature>
<feature type="transmembrane region" description="Helical" evidence="7">
    <location>
        <begin position="232"/>
        <end position="256"/>
    </location>
</feature>
<feature type="transmembrane region" description="Helical" evidence="7">
    <location>
        <begin position="100"/>
        <end position="122"/>
    </location>
</feature>
<feature type="transmembrane region" description="Helical" evidence="7">
    <location>
        <begin position="184"/>
        <end position="211"/>
    </location>
</feature>
<accession>A0ABM8GTS5</accession>
<dbReference type="SUPFAM" id="SSF161098">
    <property type="entry name" value="MetI-like"/>
    <property type="match status" value="1"/>
</dbReference>
<feature type="transmembrane region" description="Helical" evidence="7">
    <location>
        <begin position="288"/>
        <end position="308"/>
    </location>
</feature>
<name>A0ABM8GTS5_9MICO</name>
<protein>
    <submittedName>
        <fullName evidence="10">Sugar ABC transporter permease</fullName>
    </submittedName>
</protein>
<dbReference type="PANTHER" id="PTHR30193:SF37">
    <property type="entry name" value="INNER MEMBRANE ABC TRANSPORTER PERMEASE PROTEIN YCJO"/>
    <property type="match status" value="1"/>
</dbReference>
<sequence>MTATETELSAPPRAAAPSLGEPPVRTVRRRNRGRSPLVPILFLLPAGLCITVFVVAPAVLSLIGSFFSIPLAGGSWGFVGFANFSRVLTDPTVQQAIGNTVFYSVITIIPSLVIGLGLALLAESVTRGRALIRTALFLPLTANLVAMAVVFDYIFAFQGGVVNQLLGIVGVGSVNWLGDTSTSLVTVALVGVWRAASFAMMIFFAGFATVPGTINEAARAEGIRGFAKLTRLTLPIMKPTVVFASVVTILGSVQVFDTINVMTEGGPQGSSETILTETWKLGFSYYDLGSASALSFLLLVVLVGIGLLQRRVLAGSAR</sequence>
<evidence type="ECO:0000256" key="6">
    <source>
        <dbReference type="ARBA" id="ARBA00023136"/>
    </source>
</evidence>
<comment type="subcellular location">
    <subcellularLocation>
        <location evidence="1 7">Cell membrane</location>
        <topology evidence="1 7">Multi-pass membrane protein</topology>
    </subcellularLocation>
</comment>
<dbReference type="InterPro" id="IPR000515">
    <property type="entry name" value="MetI-like"/>
</dbReference>
<keyword evidence="3" id="KW-1003">Cell membrane</keyword>
<dbReference type="PANTHER" id="PTHR30193">
    <property type="entry name" value="ABC TRANSPORTER PERMEASE PROTEIN"/>
    <property type="match status" value="1"/>
</dbReference>